<proteinExistence type="predicted"/>
<keyword evidence="3" id="KW-1185">Reference proteome</keyword>
<dbReference type="AlphaFoldDB" id="A0A3S1CT97"/>
<dbReference type="EMBL" id="RIAR02000001">
    <property type="protein sequence ID" value="NSL90878.1"/>
    <property type="molecule type" value="Genomic_DNA"/>
</dbReference>
<gene>
    <name evidence="2" type="ORF">ECE50_028905</name>
</gene>
<dbReference type="Proteomes" id="UP000281028">
    <property type="component" value="Unassembled WGS sequence"/>
</dbReference>
<dbReference type="InterPro" id="IPR016181">
    <property type="entry name" value="Acyl_CoA_acyltransferase"/>
</dbReference>
<dbReference type="CDD" id="cd04301">
    <property type="entry name" value="NAT_SF"/>
    <property type="match status" value="1"/>
</dbReference>
<dbReference type="Pfam" id="PF00583">
    <property type="entry name" value="Acetyltransf_1"/>
    <property type="match status" value="1"/>
</dbReference>
<dbReference type="Gene3D" id="3.40.630.30">
    <property type="match status" value="1"/>
</dbReference>
<sequence>MIVCRKAVSGDLDTIVMLMQQLGYAVDSNTLSARLELILQEEKSTVLVAVTAQQQVVGCLQVLISHRLAEGNNGEIVSLVVDETQRGKGIGKILVAAACNWLQEKGYGKIRVRCNQIRTDAHRFYETLGFTEKKTQKVFEKKIM</sequence>
<comment type="caution">
    <text evidence="2">The sequence shown here is derived from an EMBL/GenBank/DDBJ whole genome shotgun (WGS) entry which is preliminary data.</text>
</comment>
<dbReference type="PROSITE" id="PS51186">
    <property type="entry name" value="GNAT"/>
    <property type="match status" value="1"/>
</dbReference>
<evidence type="ECO:0000313" key="2">
    <source>
        <dbReference type="EMBL" id="NSL90878.1"/>
    </source>
</evidence>
<dbReference type="SUPFAM" id="SSF55729">
    <property type="entry name" value="Acyl-CoA N-acyltransferases (Nat)"/>
    <property type="match status" value="1"/>
</dbReference>
<evidence type="ECO:0000256" key="1">
    <source>
        <dbReference type="ARBA" id="ARBA00022679"/>
    </source>
</evidence>
<name>A0A3S1CT97_9BACT</name>
<reference evidence="2" key="1">
    <citation type="submission" date="2020-05" db="EMBL/GenBank/DDBJ databases">
        <title>Chitinophaga laudate sp. nov., isolated from a tropical peat swamp.</title>
        <authorList>
            <person name="Goh C.B.S."/>
            <person name="Lee M.S."/>
            <person name="Parimannan S."/>
            <person name="Pasbakhsh P."/>
            <person name="Yule C.M."/>
            <person name="Rajandas H."/>
            <person name="Loke S."/>
            <person name="Croft L."/>
            <person name="Tan J.B.L."/>
        </authorList>
    </citation>
    <scope>NUCLEOTIDE SEQUENCE</scope>
    <source>
        <strain evidence="2">Mgbs1</strain>
    </source>
</reference>
<dbReference type="InterPro" id="IPR000182">
    <property type="entry name" value="GNAT_dom"/>
</dbReference>
<dbReference type="OrthoDB" id="9792929at2"/>
<dbReference type="InterPro" id="IPR050769">
    <property type="entry name" value="NAT_camello-type"/>
</dbReference>
<dbReference type="PANTHER" id="PTHR13947">
    <property type="entry name" value="GNAT FAMILY N-ACETYLTRANSFERASE"/>
    <property type="match status" value="1"/>
</dbReference>
<evidence type="ECO:0000313" key="3">
    <source>
        <dbReference type="Proteomes" id="UP000281028"/>
    </source>
</evidence>
<dbReference type="GO" id="GO:0008080">
    <property type="term" value="F:N-acetyltransferase activity"/>
    <property type="evidence" value="ECO:0007669"/>
    <property type="project" value="InterPro"/>
</dbReference>
<protein>
    <submittedName>
        <fullName evidence="2">GNAT family N-acetyltransferase</fullName>
    </submittedName>
</protein>
<accession>A0A3S1CT97</accession>
<keyword evidence="1" id="KW-0808">Transferase</keyword>
<dbReference type="PANTHER" id="PTHR13947:SF37">
    <property type="entry name" value="LD18367P"/>
    <property type="match status" value="1"/>
</dbReference>
<organism evidence="2 3">
    <name type="scientific">Chitinophaga solisilvae</name>
    <dbReference type="NCBI Taxonomy" id="1233460"/>
    <lineage>
        <taxon>Bacteria</taxon>
        <taxon>Pseudomonadati</taxon>
        <taxon>Bacteroidota</taxon>
        <taxon>Chitinophagia</taxon>
        <taxon>Chitinophagales</taxon>
        <taxon>Chitinophagaceae</taxon>
        <taxon>Chitinophaga</taxon>
    </lineage>
</organism>